<dbReference type="Gene3D" id="2.40.50.140">
    <property type="entry name" value="Nucleic acid-binding proteins"/>
    <property type="match status" value="1"/>
</dbReference>
<dbReference type="PROSITE" id="PS50126">
    <property type="entry name" value="S1"/>
    <property type="match status" value="1"/>
</dbReference>
<dbReference type="Pfam" id="PF12836">
    <property type="entry name" value="HHH_3"/>
    <property type="match status" value="1"/>
</dbReference>
<name>A0A9W7GIA8_9STRA</name>
<dbReference type="GO" id="GO:0003735">
    <property type="term" value="F:structural constituent of ribosome"/>
    <property type="evidence" value="ECO:0007669"/>
    <property type="project" value="TreeGrafter"/>
</dbReference>
<dbReference type="GO" id="GO:0006412">
    <property type="term" value="P:translation"/>
    <property type="evidence" value="ECO:0007669"/>
    <property type="project" value="TreeGrafter"/>
</dbReference>
<evidence type="ECO:0000259" key="2">
    <source>
        <dbReference type="PROSITE" id="PS50126"/>
    </source>
</evidence>
<dbReference type="SUPFAM" id="SSF50249">
    <property type="entry name" value="Nucleic acid-binding proteins"/>
    <property type="match status" value="1"/>
</dbReference>
<dbReference type="OrthoDB" id="995477at2759"/>
<accession>A0A9W7GIA8</accession>
<dbReference type="Gene3D" id="3.30.420.140">
    <property type="entry name" value="YqgF/RNase H-like domain"/>
    <property type="match status" value="1"/>
</dbReference>
<dbReference type="Proteomes" id="UP001165065">
    <property type="component" value="Unassembled WGS sequence"/>
</dbReference>
<comment type="caution">
    <text evidence="3">The sequence shown here is derived from an EMBL/GenBank/DDBJ whole genome shotgun (WGS) entry which is preliminary data.</text>
</comment>
<protein>
    <recommendedName>
        <fullName evidence="2">S1 motif domain-containing protein</fullName>
    </recommendedName>
</protein>
<dbReference type="InterPro" id="IPR010994">
    <property type="entry name" value="RuvA_2-like"/>
</dbReference>
<evidence type="ECO:0000256" key="1">
    <source>
        <dbReference type="SAM" id="MobiDB-lite"/>
    </source>
</evidence>
<dbReference type="Pfam" id="PF16921">
    <property type="entry name" value="Tex_YqgF"/>
    <property type="match status" value="1"/>
</dbReference>
<feature type="region of interest" description="Disordered" evidence="1">
    <location>
        <begin position="891"/>
        <end position="926"/>
    </location>
</feature>
<dbReference type="EMBL" id="BRYA01000260">
    <property type="protein sequence ID" value="GMI45665.1"/>
    <property type="molecule type" value="Genomic_DNA"/>
</dbReference>
<evidence type="ECO:0000313" key="3">
    <source>
        <dbReference type="EMBL" id="GMI45665.1"/>
    </source>
</evidence>
<sequence>MSLSSTNVSNQHHPSDNPTDNPTSKANYSNIKNVWKQPIEKTPLPTQLSQSLPYNPRILPSISAILTSFSKGSTFSFVCRYDFAKCGIKTNGNKGGLLEVGDVERFHDSWTWHEEEGGRKSKQECYDIVIKEVGGGGGAKTWLEKVDKAETTEEVKRVKKGIQEAYGLTKERRSVVNEFIDKWTSNPGPCNPAGVDLKALGGNLLSGTGLSGVELEAMAARGGIYKPLGAALVAREIGKNWAAVGFDDEGFYQRNVVLAVNYTPPKGGGEGRDELYALKKNLAEVAKLNGCNVAKLTPTRVLKINRTRSKYEEAKVREKDAQARGNKKGGGGIGTLTIRFKVNEAAVEWGARQVRDKLRREVGGGSERSEAARFREHILNQAARGAFGLNMEQLPKSDNSDISEFVDRVVENNKKKVSTRCEALFRSQTLSSLSRAGEVFCKNVKSGLGNEGVMWGARGKEARDVVVGVDPGLGSGIKVAVLRGRRGKGWMDTVEIEGLNNGMGGFKWMKGEKVRKEVSELMVRIGKEADGEEVDFAIGTGTGGEDVRKYLMEIAESEGVKGRFNRVTEDGASVWSTSREALEEFKHVSDLQPEWLGAVSIGRRFISPLAELLKVPPRSMGFGMYQHDVKEKDLDAGLKRTVEDVVAERGVWINYETPSLLKYVPGLTKTVRERIISERPFESRRDMKDRVKGMGEKMFENAAGFVRIEGGEEALDDTRVHSRDYDIARWMVRNGGGKRKGKTGRDEIEAYRRGEKEIDVEERAVRCVNALEGKAGRKGLTLEEVMGVHNLLIGARRSRGSEDAGDAGVELPQEFRSKGVKLADLPLLKRLKGVVSNMTDFGVFVNFGMEGYDGLVHISNLGSRGMEGLAVGGGIVVDIVGVEVERKRISLRRSEGGGGGEEDKGTKKRKVGQNQATGIKRKKGGE</sequence>
<feature type="region of interest" description="Disordered" evidence="1">
    <location>
        <begin position="1"/>
        <end position="27"/>
    </location>
</feature>
<dbReference type="Gene3D" id="1.10.150.310">
    <property type="entry name" value="Tex RuvX-like domain-like"/>
    <property type="match status" value="1"/>
</dbReference>
<dbReference type="PANTHER" id="PTHR10724:SF10">
    <property type="entry name" value="S1 RNA-BINDING DOMAIN-CONTAINING PROTEIN 1"/>
    <property type="match status" value="1"/>
</dbReference>
<dbReference type="InterPro" id="IPR032639">
    <property type="entry name" value="Tex_YqgF"/>
</dbReference>
<dbReference type="AlphaFoldDB" id="A0A9W7GIA8"/>
<dbReference type="SUPFAM" id="SSF53098">
    <property type="entry name" value="Ribonuclease H-like"/>
    <property type="match status" value="1"/>
</dbReference>
<reference evidence="4" key="1">
    <citation type="journal article" date="2023" name="Commun. Biol.">
        <title>Genome analysis of Parmales, the sister group of diatoms, reveals the evolutionary specialization of diatoms from phago-mixotrophs to photoautotrophs.</title>
        <authorList>
            <person name="Ban H."/>
            <person name="Sato S."/>
            <person name="Yoshikawa S."/>
            <person name="Yamada K."/>
            <person name="Nakamura Y."/>
            <person name="Ichinomiya M."/>
            <person name="Sato N."/>
            <person name="Blanc-Mathieu R."/>
            <person name="Endo H."/>
            <person name="Kuwata A."/>
            <person name="Ogata H."/>
        </authorList>
    </citation>
    <scope>NUCLEOTIDE SEQUENCE [LARGE SCALE GENOMIC DNA]</scope>
</reference>
<dbReference type="InterPro" id="IPR050437">
    <property type="entry name" value="Ribos_protein_bS1-like"/>
</dbReference>
<dbReference type="InterPro" id="IPR003029">
    <property type="entry name" value="S1_domain"/>
</dbReference>
<dbReference type="Pfam" id="PF00575">
    <property type="entry name" value="S1"/>
    <property type="match status" value="1"/>
</dbReference>
<dbReference type="PANTHER" id="PTHR10724">
    <property type="entry name" value="30S RIBOSOMAL PROTEIN S1"/>
    <property type="match status" value="1"/>
</dbReference>
<proteinExistence type="predicted"/>
<keyword evidence="4" id="KW-1185">Reference proteome</keyword>
<evidence type="ECO:0000313" key="4">
    <source>
        <dbReference type="Proteomes" id="UP001165065"/>
    </source>
</evidence>
<dbReference type="InterPro" id="IPR037027">
    <property type="entry name" value="YqgF/RNaseH-like_dom_sf"/>
</dbReference>
<gene>
    <name evidence="3" type="ORF">TrCOL_g7226</name>
</gene>
<dbReference type="GO" id="GO:0003729">
    <property type="term" value="F:mRNA binding"/>
    <property type="evidence" value="ECO:0007669"/>
    <property type="project" value="TreeGrafter"/>
</dbReference>
<feature type="domain" description="S1 motif" evidence="2">
    <location>
        <begin position="828"/>
        <end position="894"/>
    </location>
</feature>
<feature type="compositionally biased region" description="Basic and acidic residues" evidence="1">
    <location>
        <begin position="891"/>
        <end position="905"/>
    </location>
</feature>
<dbReference type="InterPro" id="IPR012340">
    <property type="entry name" value="NA-bd_OB-fold"/>
</dbReference>
<dbReference type="GO" id="GO:0006139">
    <property type="term" value="P:nucleobase-containing compound metabolic process"/>
    <property type="evidence" value="ECO:0007669"/>
    <property type="project" value="InterPro"/>
</dbReference>
<organism evidence="3 4">
    <name type="scientific">Triparma columacea</name>
    <dbReference type="NCBI Taxonomy" id="722753"/>
    <lineage>
        <taxon>Eukaryota</taxon>
        <taxon>Sar</taxon>
        <taxon>Stramenopiles</taxon>
        <taxon>Ochrophyta</taxon>
        <taxon>Bolidophyceae</taxon>
        <taxon>Parmales</taxon>
        <taxon>Triparmaceae</taxon>
        <taxon>Triparma</taxon>
    </lineage>
</organism>
<dbReference type="SMART" id="SM00316">
    <property type="entry name" value="S1"/>
    <property type="match status" value="1"/>
</dbReference>
<dbReference type="SUPFAM" id="SSF47781">
    <property type="entry name" value="RuvA domain 2-like"/>
    <property type="match status" value="1"/>
</dbReference>
<dbReference type="InterPro" id="IPR012337">
    <property type="entry name" value="RNaseH-like_sf"/>
</dbReference>